<dbReference type="Proteomes" id="UP000823775">
    <property type="component" value="Unassembled WGS sequence"/>
</dbReference>
<organism evidence="1 2">
    <name type="scientific">Datura stramonium</name>
    <name type="common">Jimsonweed</name>
    <name type="synonym">Common thornapple</name>
    <dbReference type="NCBI Taxonomy" id="4076"/>
    <lineage>
        <taxon>Eukaryota</taxon>
        <taxon>Viridiplantae</taxon>
        <taxon>Streptophyta</taxon>
        <taxon>Embryophyta</taxon>
        <taxon>Tracheophyta</taxon>
        <taxon>Spermatophyta</taxon>
        <taxon>Magnoliopsida</taxon>
        <taxon>eudicotyledons</taxon>
        <taxon>Gunneridae</taxon>
        <taxon>Pentapetalae</taxon>
        <taxon>asterids</taxon>
        <taxon>lamiids</taxon>
        <taxon>Solanales</taxon>
        <taxon>Solanaceae</taxon>
        <taxon>Solanoideae</taxon>
        <taxon>Datureae</taxon>
        <taxon>Datura</taxon>
    </lineage>
</organism>
<name>A0ABS8X0X7_DATST</name>
<evidence type="ECO:0000313" key="1">
    <source>
        <dbReference type="EMBL" id="MCE3217222.1"/>
    </source>
</evidence>
<dbReference type="EMBL" id="JACEIK010016263">
    <property type="protein sequence ID" value="MCE3217222.1"/>
    <property type="molecule type" value="Genomic_DNA"/>
</dbReference>
<accession>A0ABS8X0X7</accession>
<evidence type="ECO:0000313" key="2">
    <source>
        <dbReference type="Proteomes" id="UP000823775"/>
    </source>
</evidence>
<keyword evidence="2" id="KW-1185">Reference proteome</keyword>
<reference evidence="1 2" key="1">
    <citation type="journal article" date="2021" name="BMC Genomics">
        <title>Datura genome reveals duplications of psychoactive alkaloid biosynthetic genes and high mutation rate following tissue culture.</title>
        <authorList>
            <person name="Rajewski A."/>
            <person name="Carter-House D."/>
            <person name="Stajich J."/>
            <person name="Litt A."/>
        </authorList>
    </citation>
    <scope>NUCLEOTIDE SEQUENCE [LARGE SCALE GENOMIC DNA]</scope>
    <source>
        <strain evidence="1">AR-01</strain>
    </source>
</reference>
<comment type="caution">
    <text evidence="1">The sequence shown here is derived from an EMBL/GenBank/DDBJ whole genome shotgun (WGS) entry which is preliminary data.</text>
</comment>
<gene>
    <name evidence="1" type="ORF">HAX54_011087</name>
</gene>
<proteinExistence type="predicted"/>
<sequence length="139" mass="15717">MFEKFSRLRRNIPPVLLVLLWPHEAQSMLGEVLQWMAQPLRTFEFEVSPNFLLSMSFEEDSAGEDPIGTPPLCVFVCCCDCEAEGLPFVDPLFYKLFISMAEDPTQSELEDDKVSCFGVVFCFFDRESGVAHSSSESIS</sequence>
<protein>
    <submittedName>
        <fullName evidence="1">Uncharacterized protein</fullName>
    </submittedName>
</protein>